<evidence type="ECO:0000256" key="6">
    <source>
        <dbReference type="RuleBase" id="RU004355"/>
    </source>
</evidence>
<dbReference type="OrthoDB" id="9802795at2"/>
<keyword evidence="4 5" id="KW-0269">Exonuclease</keyword>
<dbReference type="CDD" id="cd04489">
    <property type="entry name" value="ExoVII_LU_OBF"/>
    <property type="match status" value="1"/>
</dbReference>
<evidence type="ECO:0000256" key="3">
    <source>
        <dbReference type="ARBA" id="ARBA00022801"/>
    </source>
</evidence>
<keyword evidence="2 5" id="KW-0540">Nuclease</keyword>
<gene>
    <name evidence="5" type="primary">xseA</name>
    <name evidence="9" type="ORF">Y981_04035</name>
</gene>
<comment type="catalytic activity">
    <reaction evidence="5 6">
        <text>Exonucleolytic cleavage in either 5'- to 3'- or 3'- to 5'-direction to yield nucleoside 5'-phosphates.</text>
        <dbReference type="EC" id="3.1.11.6"/>
    </reaction>
</comment>
<dbReference type="PANTHER" id="PTHR30008:SF0">
    <property type="entry name" value="EXODEOXYRIBONUCLEASE 7 LARGE SUBUNIT"/>
    <property type="match status" value="1"/>
</dbReference>
<dbReference type="Pfam" id="PF13742">
    <property type="entry name" value="tRNA_anti_2"/>
    <property type="match status" value="1"/>
</dbReference>
<evidence type="ECO:0000256" key="1">
    <source>
        <dbReference type="ARBA" id="ARBA00022490"/>
    </source>
</evidence>
<keyword evidence="10" id="KW-1185">Reference proteome</keyword>
<dbReference type="RefSeq" id="WP_051613778.1">
    <property type="nucleotide sequence ID" value="NZ_CP007243.1"/>
</dbReference>
<comment type="similarity">
    <text evidence="5 6">Belongs to the XseA family.</text>
</comment>
<name>A0A059XYH4_9BACT</name>
<dbReference type="EMBL" id="CP007243">
    <property type="protein sequence ID" value="AIA30242.1"/>
    <property type="molecule type" value="Genomic_DNA"/>
</dbReference>
<reference evidence="10" key="1">
    <citation type="submission" date="2014-02" db="EMBL/GenBank/DDBJ databases">
        <title>Complete genome sequence and comparative genomic analysis of the nitrogen-fixing bacterium Leptospirillum ferriphilum YSK.</title>
        <authorList>
            <person name="Guo X."/>
            <person name="Yin H."/>
            <person name="Liang Y."/>
            <person name="Hu Q."/>
            <person name="Ma L."/>
            <person name="Xiao Y."/>
            <person name="Zhang X."/>
            <person name="Qiu G."/>
            <person name="Liu X."/>
        </authorList>
    </citation>
    <scope>NUCLEOTIDE SEQUENCE [LARGE SCALE GENOMIC DNA]</scope>
    <source>
        <strain evidence="10">YSK</strain>
    </source>
</reference>
<sequence length="503" mass="57119">MKVAGTPDFQNDIRTVFTVSELTEGIGLAIEGAFPGFLHVEGEVSNLKESSSGHAYFTLKDSSSQIRGVFFRGQRRNERFLPRDGDQVLATGRLTLYRPRGEYQIVVHTMEPAGIGKFFLEFRRVQHTLQEEGLLRPDRKRPLPAYPFKIALVTSLKGAVVWDFLRIAGSRNPAVSIVILPVRVQGDGAVEDIVEAFTRRIPRIDALDAVVIARGGGSIEDLWPFNSERLARTILSCPVPVVSAVGHETNVTIADLVSDLRVATPSEAAEKLVPHSGELQRRVKGAFDRLTHVLLNELRKENLRYFRARDRLFLWPHQIVSFHQRRERSEGRLISIVERKNHSFSMERQEIHQRLEQSVFHLLRQKRAFLEKTASRIKTPYALYVLKREKQESLKGRLQTSMARVLSFSSLRQGGGQDRLVKSMRNRLEEFRSMHRTLTERLQAATPFSALEKGFAILFHARDRTLVSPARLPHSGEILLARIPGFEIGLEVRSVETWTGDGR</sequence>
<dbReference type="GO" id="GO:0009318">
    <property type="term" value="C:exodeoxyribonuclease VII complex"/>
    <property type="evidence" value="ECO:0007669"/>
    <property type="project" value="UniProtKB-UniRule"/>
</dbReference>
<feature type="domain" description="OB-fold nucleic acid binding" evidence="8">
    <location>
        <begin position="17"/>
        <end position="111"/>
    </location>
</feature>
<evidence type="ECO:0000313" key="10">
    <source>
        <dbReference type="Proteomes" id="UP000027059"/>
    </source>
</evidence>
<dbReference type="HAMAP" id="MF_00378">
    <property type="entry name" value="Exonuc_7_L"/>
    <property type="match status" value="1"/>
</dbReference>
<dbReference type="HOGENOM" id="CLU_023625_3_1_0"/>
<dbReference type="GO" id="GO:0006308">
    <property type="term" value="P:DNA catabolic process"/>
    <property type="evidence" value="ECO:0007669"/>
    <property type="project" value="UniProtKB-UniRule"/>
</dbReference>
<dbReference type="InterPro" id="IPR003753">
    <property type="entry name" value="Exonuc_VII_L"/>
</dbReference>
<evidence type="ECO:0000313" key="9">
    <source>
        <dbReference type="EMBL" id="AIA30242.1"/>
    </source>
</evidence>
<organism evidence="9 10">
    <name type="scientific">Leptospirillum ferriphilum YSK</name>
    <dbReference type="NCBI Taxonomy" id="1441628"/>
    <lineage>
        <taxon>Bacteria</taxon>
        <taxon>Pseudomonadati</taxon>
        <taxon>Nitrospirota</taxon>
        <taxon>Nitrospiria</taxon>
        <taxon>Nitrospirales</taxon>
        <taxon>Nitrospiraceae</taxon>
        <taxon>Leptospirillum</taxon>
    </lineage>
</organism>
<feature type="domain" description="Exonuclease VII large subunit C-terminal" evidence="7">
    <location>
        <begin position="134"/>
        <end position="474"/>
    </location>
</feature>
<evidence type="ECO:0000259" key="7">
    <source>
        <dbReference type="Pfam" id="PF02601"/>
    </source>
</evidence>
<dbReference type="Pfam" id="PF02601">
    <property type="entry name" value="Exonuc_VII_L"/>
    <property type="match status" value="1"/>
</dbReference>
<dbReference type="Proteomes" id="UP000027059">
    <property type="component" value="Chromosome"/>
</dbReference>
<evidence type="ECO:0000259" key="8">
    <source>
        <dbReference type="Pfam" id="PF13742"/>
    </source>
</evidence>
<dbReference type="KEGG" id="lfp:Y981_04035"/>
<keyword evidence="3 5" id="KW-0378">Hydrolase</keyword>
<evidence type="ECO:0000256" key="4">
    <source>
        <dbReference type="ARBA" id="ARBA00022839"/>
    </source>
</evidence>
<dbReference type="InterPro" id="IPR020579">
    <property type="entry name" value="Exonuc_VII_lsu_C"/>
</dbReference>
<reference evidence="9 10" key="2">
    <citation type="journal article" date="2015" name="Biomed. Res. Int.">
        <title>Effects of Arsenite Resistance on the Growth and Functional Gene Expression of Leptospirillum ferriphilum and Acidithiobacillus thiooxidans in Pure Culture and Coculture.</title>
        <authorList>
            <person name="Jiang H."/>
            <person name="Liang Y."/>
            <person name="Yin H."/>
            <person name="Xiao Y."/>
            <person name="Guo X."/>
            <person name="Xu Y."/>
            <person name="Hu Q."/>
            <person name="Liu H."/>
            <person name="Liu X."/>
        </authorList>
    </citation>
    <scope>NUCLEOTIDE SEQUENCE [LARGE SCALE GENOMIC DNA]</scope>
    <source>
        <strain evidence="9 10">YSK</strain>
    </source>
</reference>
<proteinExistence type="inferred from homology"/>
<evidence type="ECO:0000256" key="5">
    <source>
        <dbReference type="HAMAP-Rule" id="MF_00378"/>
    </source>
</evidence>
<comment type="function">
    <text evidence="5">Bidirectionally degrades single-stranded DNA into large acid-insoluble oligonucleotides, which are then degraded further into small acid-soluble oligonucleotides.</text>
</comment>
<dbReference type="GO" id="GO:0003676">
    <property type="term" value="F:nucleic acid binding"/>
    <property type="evidence" value="ECO:0007669"/>
    <property type="project" value="InterPro"/>
</dbReference>
<dbReference type="EC" id="3.1.11.6" evidence="5"/>
<comment type="subunit">
    <text evidence="5">Heterooligomer composed of large and small subunits.</text>
</comment>
<dbReference type="AlphaFoldDB" id="A0A059XYH4"/>
<dbReference type="NCBIfam" id="TIGR00237">
    <property type="entry name" value="xseA"/>
    <property type="match status" value="1"/>
</dbReference>
<keyword evidence="1 5" id="KW-0963">Cytoplasm</keyword>
<accession>A0A059XYH4</accession>
<dbReference type="PANTHER" id="PTHR30008">
    <property type="entry name" value="EXODEOXYRIBONUCLEASE 7 LARGE SUBUNIT"/>
    <property type="match status" value="1"/>
</dbReference>
<dbReference type="GO" id="GO:0008855">
    <property type="term" value="F:exodeoxyribonuclease VII activity"/>
    <property type="evidence" value="ECO:0007669"/>
    <property type="project" value="UniProtKB-UniRule"/>
</dbReference>
<protein>
    <recommendedName>
        <fullName evidence="5">Exodeoxyribonuclease 7 large subunit</fullName>
        <ecNumber evidence="5">3.1.11.6</ecNumber>
    </recommendedName>
    <alternativeName>
        <fullName evidence="5">Exodeoxyribonuclease VII large subunit</fullName>
        <shortName evidence="5">Exonuclease VII large subunit</shortName>
    </alternativeName>
</protein>
<comment type="subcellular location">
    <subcellularLocation>
        <location evidence="5 6">Cytoplasm</location>
    </subcellularLocation>
</comment>
<evidence type="ECO:0000256" key="2">
    <source>
        <dbReference type="ARBA" id="ARBA00022722"/>
    </source>
</evidence>
<dbReference type="GO" id="GO:0005737">
    <property type="term" value="C:cytoplasm"/>
    <property type="evidence" value="ECO:0007669"/>
    <property type="project" value="UniProtKB-SubCell"/>
</dbReference>
<dbReference type="InterPro" id="IPR025824">
    <property type="entry name" value="OB-fold_nuc-bd_dom"/>
</dbReference>